<dbReference type="OrthoDB" id="1466981at2"/>
<organism evidence="1 2">
    <name type="scientific">Phaeocystidibacter marisrubri</name>
    <dbReference type="NCBI Taxonomy" id="1577780"/>
    <lineage>
        <taxon>Bacteria</taxon>
        <taxon>Pseudomonadati</taxon>
        <taxon>Bacteroidota</taxon>
        <taxon>Flavobacteriia</taxon>
        <taxon>Flavobacteriales</taxon>
        <taxon>Phaeocystidibacteraceae</taxon>
        <taxon>Phaeocystidibacter</taxon>
    </lineage>
</organism>
<protein>
    <recommendedName>
        <fullName evidence="3">DUF4214 domain-containing protein</fullName>
    </recommendedName>
</protein>
<comment type="caution">
    <text evidence="1">The sequence shown here is derived from an EMBL/GenBank/DDBJ whole genome shotgun (WGS) entry which is preliminary data.</text>
</comment>
<reference evidence="1 2" key="1">
    <citation type="submission" date="2019-10" db="EMBL/GenBank/DDBJ databases">
        <title>Genome sequence of Phaeocystidibacter marisrubri JCM30614 (type strain).</title>
        <authorList>
            <person name="Bowman J.P."/>
        </authorList>
    </citation>
    <scope>NUCLEOTIDE SEQUENCE [LARGE SCALE GENOMIC DNA]</scope>
    <source>
        <strain evidence="1 2">JCM 30614</strain>
    </source>
</reference>
<keyword evidence="2" id="KW-1185">Reference proteome</keyword>
<gene>
    <name evidence="1" type="ORF">F8C82_08260</name>
</gene>
<proteinExistence type="predicted"/>
<dbReference type="Proteomes" id="UP000484164">
    <property type="component" value="Unassembled WGS sequence"/>
</dbReference>
<dbReference type="AlphaFoldDB" id="A0A6L3ZDG5"/>
<name>A0A6L3ZDG5_9FLAO</name>
<sequence>MRSVAVFCLLVLTVLSCKKEVLNTVVGNSPPDDLTVSYEVRNQYIERVYITVLGRKPTASESDAARSIIDPNPRDSSLRYQFVSSLHNSRSASVKRWDDIRSELLESVDTTYVVQLISNLETLMQGAPPNQWFLYQMEIDRLERIHYAVDSLHSGAYSHAELHQYAIDNPIYDDINMGSENFVVSSFDHFFYRYPTQYELQSAKRMVEGFRDVLFLQSGEGKGDYLKIFFESAAYSEGQVRYVFSNYLFREPRSSERQYQQALFEADDDFMGMRARVMSTDEYFFQ</sequence>
<evidence type="ECO:0000313" key="1">
    <source>
        <dbReference type="EMBL" id="KAB2815686.1"/>
    </source>
</evidence>
<dbReference type="RefSeq" id="WP_151693116.1">
    <property type="nucleotide sequence ID" value="NZ_BMGX01000001.1"/>
</dbReference>
<dbReference type="PROSITE" id="PS51257">
    <property type="entry name" value="PROKAR_LIPOPROTEIN"/>
    <property type="match status" value="1"/>
</dbReference>
<dbReference type="EMBL" id="WBVQ01000002">
    <property type="protein sequence ID" value="KAB2815686.1"/>
    <property type="molecule type" value="Genomic_DNA"/>
</dbReference>
<accession>A0A6L3ZDG5</accession>
<evidence type="ECO:0008006" key="3">
    <source>
        <dbReference type="Google" id="ProtNLM"/>
    </source>
</evidence>
<evidence type="ECO:0000313" key="2">
    <source>
        <dbReference type="Proteomes" id="UP000484164"/>
    </source>
</evidence>